<accession>A0A6G8FH24</accession>
<feature type="compositionally biased region" description="Low complexity" evidence="1">
    <location>
        <begin position="608"/>
        <end position="622"/>
    </location>
</feature>
<organism evidence="3 4">
    <name type="scientific">Leucobacter insecticola</name>
    <dbReference type="NCBI Taxonomy" id="2714934"/>
    <lineage>
        <taxon>Bacteria</taxon>
        <taxon>Bacillati</taxon>
        <taxon>Actinomycetota</taxon>
        <taxon>Actinomycetes</taxon>
        <taxon>Micrococcales</taxon>
        <taxon>Microbacteriaceae</taxon>
        <taxon>Leucobacter</taxon>
    </lineage>
</organism>
<sequence>MGYAYDFNFTVTGTPAPAVTLDSGTLPAGLTLSAAGKLSGVPTDYGSYTFTVKAANGVSPDATLTITLVVNPAGTVFAPSITGTPDTATVGTTYSYAFAVTGTPAPTVTVASGTLPAGLVISASGVITGTPILQGSYDFTLNATNGISPDATLAVTLVVNPAPVAPSISGTPSAGTVGTAYDFDFTVTGTPAPTVTLDSGTLPPGLALSTAGKLSGMPTFHGSYTFTVKAANGVSPDATLTVTLVVNLLGTGTAPSITGTPDAATVGTAYSYAFAVTGTPAPTVTVASGTLPAGLVISASGVITGTPILQGSYDFTLNATNGISPDATLAVTLVVNPAPVAPSISGTPTAGTVGTAYSFDFTVTGTPAPTVILESGTMPPGLTINAAGTISGTPTTAGSYPFTVKAANGINPDATRTVTLVINTAGPVNVAPSISGTPDAATVGTAYSYGFVVAGTPAPTVTVESGNLPAGLTISNAGVISGTPLLQGSYDFTLKATNGVSPDATLAVTLVVNAAGVNPNAPQITVSLPSLSIGETQTVTGSKFPAGAVVTLELHSTPILLGTATADANGDFSFSFAIPAGTEAGTHKVVATSGNLSAEAPFTVTARNSGGDTNPGGNNSGNNGSGTAGSGSNELVATGSNELGTLTSWTIAMLLASAILLTASRRARRANNI</sequence>
<dbReference type="InterPro" id="IPR015919">
    <property type="entry name" value="Cadherin-like_sf"/>
</dbReference>
<dbReference type="GO" id="GO:0005975">
    <property type="term" value="P:carbohydrate metabolic process"/>
    <property type="evidence" value="ECO:0007669"/>
    <property type="project" value="UniProtKB-ARBA"/>
</dbReference>
<dbReference type="AlphaFoldDB" id="A0A6G8FH24"/>
<gene>
    <name evidence="3" type="ORF">G7067_03365</name>
</gene>
<name>A0A6G8FH24_9MICO</name>
<keyword evidence="2" id="KW-0472">Membrane</keyword>
<dbReference type="EMBL" id="CP049934">
    <property type="protein sequence ID" value="QIM15671.1"/>
    <property type="molecule type" value="Genomic_DNA"/>
</dbReference>
<dbReference type="InterPro" id="IPR013783">
    <property type="entry name" value="Ig-like_fold"/>
</dbReference>
<evidence type="ECO:0000256" key="1">
    <source>
        <dbReference type="SAM" id="MobiDB-lite"/>
    </source>
</evidence>
<dbReference type="SUPFAM" id="SSF49313">
    <property type="entry name" value="Cadherin-like"/>
    <property type="match status" value="6"/>
</dbReference>
<dbReference type="KEGG" id="lins:G7067_03365"/>
<evidence type="ECO:0000313" key="3">
    <source>
        <dbReference type="EMBL" id="QIM15671.1"/>
    </source>
</evidence>
<feature type="transmembrane region" description="Helical" evidence="2">
    <location>
        <begin position="643"/>
        <end position="663"/>
    </location>
</feature>
<feature type="region of interest" description="Disordered" evidence="1">
    <location>
        <begin position="604"/>
        <end position="633"/>
    </location>
</feature>
<dbReference type="GO" id="GO:0016020">
    <property type="term" value="C:membrane"/>
    <property type="evidence" value="ECO:0007669"/>
    <property type="project" value="InterPro"/>
</dbReference>
<keyword evidence="4" id="KW-1185">Reference proteome</keyword>
<proteinExistence type="predicted"/>
<evidence type="ECO:0000313" key="4">
    <source>
        <dbReference type="Proteomes" id="UP000501387"/>
    </source>
</evidence>
<keyword evidence="2" id="KW-1133">Transmembrane helix</keyword>
<dbReference type="Gene3D" id="2.60.40.10">
    <property type="entry name" value="Immunoglobulins"/>
    <property type="match status" value="6"/>
</dbReference>
<dbReference type="GO" id="GO:0005509">
    <property type="term" value="F:calcium ion binding"/>
    <property type="evidence" value="ECO:0007669"/>
    <property type="project" value="InterPro"/>
</dbReference>
<reference evidence="3 4" key="1">
    <citation type="submission" date="2020-03" db="EMBL/GenBank/DDBJ databases">
        <title>Leucobacter sp. nov., isolated from beetles.</title>
        <authorList>
            <person name="Hyun D.-W."/>
            <person name="Bae J.-W."/>
        </authorList>
    </citation>
    <scope>NUCLEOTIDE SEQUENCE [LARGE SCALE GENOMIC DNA]</scope>
    <source>
        <strain evidence="3 4">HDW9B</strain>
    </source>
</reference>
<dbReference type="Proteomes" id="UP000501387">
    <property type="component" value="Chromosome"/>
</dbReference>
<evidence type="ECO:0000256" key="2">
    <source>
        <dbReference type="SAM" id="Phobius"/>
    </source>
</evidence>
<dbReference type="Pfam" id="PF05345">
    <property type="entry name" value="He_PIG"/>
    <property type="match status" value="5"/>
</dbReference>
<keyword evidence="2" id="KW-0812">Transmembrane</keyword>
<protein>
    <submittedName>
        <fullName evidence="3">Uncharacterized protein</fullName>
    </submittedName>
</protein>